<keyword evidence="5" id="KW-0574">Periplasm</keyword>
<proteinExistence type="inferred from homology"/>
<evidence type="ECO:0000256" key="9">
    <source>
        <dbReference type="SAM" id="SignalP"/>
    </source>
</evidence>
<dbReference type="EMBL" id="CP055905">
    <property type="protein sequence ID" value="QMR42804.1"/>
    <property type="molecule type" value="Genomic_DNA"/>
</dbReference>
<dbReference type="GO" id="GO:0030288">
    <property type="term" value="C:outer membrane-bounded periplasmic space"/>
    <property type="evidence" value="ECO:0007669"/>
    <property type="project" value="InterPro"/>
</dbReference>
<dbReference type="Pfam" id="PF00345">
    <property type="entry name" value="PapD_N"/>
    <property type="match status" value="1"/>
</dbReference>
<dbReference type="GO" id="GO:0071555">
    <property type="term" value="P:cell wall organization"/>
    <property type="evidence" value="ECO:0007669"/>
    <property type="project" value="InterPro"/>
</dbReference>
<feature type="domain" description="Pili assembly chaperone C-terminal" evidence="11">
    <location>
        <begin position="171"/>
        <end position="226"/>
    </location>
</feature>
<evidence type="ECO:0000256" key="8">
    <source>
        <dbReference type="RuleBase" id="RU003918"/>
    </source>
</evidence>
<dbReference type="InterPro" id="IPR018046">
    <property type="entry name" value="Pili_assmbl_chaperone_CS"/>
</dbReference>
<dbReference type="InterPro" id="IPR036316">
    <property type="entry name" value="Pili_assmbl_chap_C_dom_sf"/>
</dbReference>
<dbReference type="InterPro" id="IPR008962">
    <property type="entry name" value="PapD-like_sf"/>
</dbReference>
<evidence type="ECO:0000256" key="3">
    <source>
        <dbReference type="ARBA" id="ARBA00022558"/>
    </source>
</evidence>
<geneLocation type="plasmid" evidence="13">
    <name>prhbstw-00938_2</name>
</geneLocation>
<keyword evidence="6 8" id="KW-0143">Chaperone</keyword>
<dbReference type="InterPro" id="IPR013783">
    <property type="entry name" value="Ig-like_fold"/>
</dbReference>
<evidence type="ECO:0000256" key="2">
    <source>
        <dbReference type="ARBA" id="ARBA00007399"/>
    </source>
</evidence>
<evidence type="ECO:0000256" key="5">
    <source>
        <dbReference type="ARBA" id="ARBA00022764"/>
    </source>
</evidence>
<keyword evidence="4 9" id="KW-0732">Signal</keyword>
<dbReference type="PROSITE" id="PS00635">
    <property type="entry name" value="PILI_CHAPERONE"/>
    <property type="match status" value="1"/>
</dbReference>
<keyword evidence="12" id="KW-0614">Plasmid</keyword>
<dbReference type="InterPro" id="IPR001829">
    <property type="entry name" value="Pili_assmbl_chaperone_bac"/>
</dbReference>
<keyword evidence="3" id="KW-1029">Fimbrium biogenesis</keyword>
<evidence type="ECO:0000313" key="13">
    <source>
        <dbReference type="Proteomes" id="UP000514462"/>
    </source>
</evidence>
<evidence type="ECO:0000256" key="6">
    <source>
        <dbReference type="ARBA" id="ARBA00023186"/>
    </source>
</evidence>
<dbReference type="PRINTS" id="PR00969">
    <property type="entry name" value="CHAPERONPILI"/>
</dbReference>
<feature type="domain" description="Pili assembly chaperone N-terminal" evidence="10">
    <location>
        <begin position="26"/>
        <end position="149"/>
    </location>
</feature>
<keyword evidence="7" id="KW-0393">Immunoglobulin domain</keyword>
<accession>A0AAP9R2S0</accession>
<dbReference type="RefSeq" id="WP_182015580.1">
    <property type="nucleotide sequence ID" value="NZ_CP055905.1"/>
</dbReference>
<sequence length="233" mass="25528">MLRHLISRSAGAASLLLLLTASASASIVITGTRVIYPSDAKEVSVKVSNKGKSPVLIQSWLDKGDTTAKPDQIRLPFSLTPPINRVEPGSGQTLRIRALANNFPTNKETVLWLNVLEIPAKPMTTKEQENYLQVAFRSRIKFFWRPKGLEGSAGEAPKKLVWRRDGSNLRVRNPTPYYVSFSDVSAGGKKADGKMVAPFAEDTYALSVPAGGHIQAQYINDFGAVVKQDYTVQ</sequence>
<dbReference type="InterPro" id="IPR016147">
    <property type="entry name" value="Pili_assmbl_chaperone_N"/>
</dbReference>
<dbReference type="Pfam" id="PF02753">
    <property type="entry name" value="PapD_C"/>
    <property type="match status" value="1"/>
</dbReference>
<reference evidence="13" key="1">
    <citation type="submission" date="2020-06" db="EMBL/GenBank/DDBJ databases">
        <title>REHAB project genomes.</title>
        <authorList>
            <person name="Shaw L.P."/>
        </authorList>
    </citation>
    <scope>NUCLEOTIDE SEQUENCE [LARGE SCALE GENOMIC DNA]</scope>
    <source>
        <strain evidence="13">RHBSTW-00938</strain>
        <plasmid evidence="13">prhbstw-00938_2</plasmid>
    </source>
</reference>
<comment type="similarity">
    <text evidence="2 8">Belongs to the periplasmic pilus chaperone family.</text>
</comment>
<dbReference type="SUPFAM" id="SSF49584">
    <property type="entry name" value="Periplasmic chaperone C-domain"/>
    <property type="match status" value="1"/>
</dbReference>
<comment type="subcellular location">
    <subcellularLocation>
        <location evidence="1 8">Periplasm</location>
    </subcellularLocation>
</comment>
<evidence type="ECO:0000256" key="7">
    <source>
        <dbReference type="ARBA" id="ARBA00023319"/>
    </source>
</evidence>
<evidence type="ECO:0000259" key="11">
    <source>
        <dbReference type="Pfam" id="PF02753"/>
    </source>
</evidence>
<protein>
    <submittedName>
        <fullName evidence="12">Fimbria/pilus periplasmic chaperone</fullName>
    </submittedName>
</protein>
<dbReference type="InterPro" id="IPR050643">
    <property type="entry name" value="Periplasmic_pilus_chap"/>
</dbReference>
<dbReference type="SUPFAM" id="SSF49354">
    <property type="entry name" value="PapD-like"/>
    <property type="match status" value="1"/>
</dbReference>
<dbReference type="Gene3D" id="2.60.40.10">
    <property type="entry name" value="Immunoglobulins"/>
    <property type="match status" value="2"/>
</dbReference>
<dbReference type="InterPro" id="IPR016148">
    <property type="entry name" value="Pili_assmbl_chaperone_C"/>
</dbReference>
<evidence type="ECO:0000256" key="4">
    <source>
        <dbReference type="ARBA" id="ARBA00022729"/>
    </source>
</evidence>
<evidence type="ECO:0000313" key="12">
    <source>
        <dbReference type="EMBL" id="QMR42804.1"/>
    </source>
</evidence>
<gene>
    <name evidence="12" type="ORF">HV331_24995</name>
</gene>
<dbReference type="PANTHER" id="PTHR30251">
    <property type="entry name" value="PILUS ASSEMBLY CHAPERONE"/>
    <property type="match status" value="1"/>
</dbReference>
<evidence type="ECO:0000256" key="1">
    <source>
        <dbReference type="ARBA" id="ARBA00004418"/>
    </source>
</evidence>
<dbReference type="AlphaFoldDB" id="A0AAP9R2S0"/>
<feature type="signal peptide" evidence="9">
    <location>
        <begin position="1"/>
        <end position="25"/>
    </location>
</feature>
<dbReference type="PANTHER" id="PTHR30251:SF2">
    <property type="entry name" value="FIMBRIAL CHAPERONE YADV-RELATED"/>
    <property type="match status" value="1"/>
</dbReference>
<feature type="chain" id="PRO_5043024661" evidence="9">
    <location>
        <begin position="26"/>
        <end position="233"/>
    </location>
</feature>
<name>A0AAP9R2S0_KLEAE</name>
<dbReference type="Proteomes" id="UP000514462">
    <property type="component" value="Plasmid pRHBSTW-00938_2"/>
</dbReference>
<organism evidence="12 13">
    <name type="scientific">Klebsiella aerogenes</name>
    <name type="common">Enterobacter aerogenes</name>
    <dbReference type="NCBI Taxonomy" id="548"/>
    <lineage>
        <taxon>Bacteria</taxon>
        <taxon>Pseudomonadati</taxon>
        <taxon>Pseudomonadota</taxon>
        <taxon>Gammaproteobacteria</taxon>
        <taxon>Enterobacterales</taxon>
        <taxon>Enterobacteriaceae</taxon>
        <taxon>Klebsiella/Raoultella group</taxon>
        <taxon>Klebsiella</taxon>
    </lineage>
</organism>
<evidence type="ECO:0000259" key="10">
    <source>
        <dbReference type="Pfam" id="PF00345"/>
    </source>
</evidence>